<dbReference type="Gene3D" id="3.40.630.30">
    <property type="match status" value="1"/>
</dbReference>
<dbReference type="RefSeq" id="WP_058380804.1">
    <property type="nucleotide sequence ID" value="NZ_CP013659.2"/>
</dbReference>
<feature type="domain" description="N-acetyltransferase" evidence="1">
    <location>
        <begin position="18"/>
        <end position="180"/>
    </location>
</feature>
<proteinExistence type="predicted"/>
<dbReference type="OrthoDB" id="9785602at2"/>
<keyword evidence="3" id="KW-1185">Reference proteome</keyword>
<organism evidence="2 3">
    <name type="scientific">Planococcus rifietoensis</name>
    <dbReference type="NCBI Taxonomy" id="200991"/>
    <lineage>
        <taxon>Bacteria</taxon>
        <taxon>Bacillati</taxon>
        <taxon>Bacillota</taxon>
        <taxon>Bacilli</taxon>
        <taxon>Bacillales</taxon>
        <taxon>Caryophanaceae</taxon>
        <taxon>Planococcus</taxon>
    </lineage>
</organism>
<dbReference type="Pfam" id="PF13302">
    <property type="entry name" value="Acetyltransf_3"/>
    <property type="match status" value="1"/>
</dbReference>
<dbReference type="AlphaFoldDB" id="A0A0U2XDM1"/>
<dbReference type="GO" id="GO:0005737">
    <property type="term" value="C:cytoplasm"/>
    <property type="evidence" value="ECO:0007669"/>
    <property type="project" value="TreeGrafter"/>
</dbReference>
<dbReference type="STRING" id="200991.AUC31_01975"/>
<evidence type="ECO:0000259" key="1">
    <source>
        <dbReference type="PROSITE" id="PS51186"/>
    </source>
</evidence>
<dbReference type="PANTHER" id="PTHR43792">
    <property type="entry name" value="GNAT FAMILY, PUTATIVE (AFU_ORTHOLOGUE AFUA_3G00765)-RELATED-RELATED"/>
    <property type="match status" value="1"/>
</dbReference>
<dbReference type="EMBL" id="CP013659">
    <property type="protein sequence ID" value="ALS74096.1"/>
    <property type="molecule type" value="Genomic_DNA"/>
</dbReference>
<dbReference type="InterPro" id="IPR051531">
    <property type="entry name" value="N-acetyltransferase"/>
</dbReference>
<gene>
    <name evidence="2" type="ORF">AUC31_01975</name>
</gene>
<accession>A0A0U2XDM1</accession>
<dbReference type="KEGG" id="prt:AUC31_01975"/>
<evidence type="ECO:0000313" key="3">
    <source>
        <dbReference type="Proteomes" id="UP000067683"/>
    </source>
</evidence>
<dbReference type="InterPro" id="IPR000182">
    <property type="entry name" value="GNAT_dom"/>
</dbReference>
<dbReference type="InterPro" id="IPR016181">
    <property type="entry name" value="Acyl_CoA_acyltransferase"/>
</dbReference>
<dbReference type="PROSITE" id="PS51186">
    <property type="entry name" value="GNAT"/>
    <property type="match status" value="1"/>
</dbReference>
<reference evidence="2" key="1">
    <citation type="submission" date="2016-01" db="EMBL/GenBank/DDBJ databases">
        <title>Complete genome of Planococcus rifietoensis type strain M8.</title>
        <authorList>
            <person name="See-Too W.S."/>
        </authorList>
    </citation>
    <scope>NUCLEOTIDE SEQUENCE [LARGE SCALE GENOMIC DNA]</scope>
    <source>
        <strain evidence="2">M8</strain>
    </source>
</reference>
<name>A0A0U2XDM1_9BACL</name>
<dbReference type="PANTHER" id="PTHR43792:SF9">
    <property type="entry name" value="RIBOSOMAL-PROTEIN-ALANINE ACETYLTRANSFERASE"/>
    <property type="match status" value="1"/>
</dbReference>
<dbReference type="SUPFAM" id="SSF55729">
    <property type="entry name" value="Acyl-CoA N-acyltransferases (Nat)"/>
    <property type="match status" value="1"/>
</dbReference>
<dbReference type="GO" id="GO:0008999">
    <property type="term" value="F:protein-N-terminal-alanine acetyltransferase activity"/>
    <property type="evidence" value="ECO:0007669"/>
    <property type="project" value="TreeGrafter"/>
</dbReference>
<dbReference type="Proteomes" id="UP000067683">
    <property type="component" value="Chromosome"/>
</dbReference>
<dbReference type="CDD" id="cd04301">
    <property type="entry name" value="NAT_SF"/>
    <property type="match status" value="1"/>
</dbReference>
<protein>
    <submittedName>
        <fullName evidence="2">GCN5 family acetyltransferase</fullName>
    </submittedName>
</protein>
<evidence type="ECO:0000313" key="2">
    <source>
        <dbReference type="EMBL" id="ALS74096.1"/>
    </source>
</evidence>
<sequence length="195" mass="22346">MKIENHLKDMPTFETERLLLRKVTRYDLDDVFEFSSDPEVAQRMTWEKNDSKEETLSNFLQPTVDGYKDGQSGVWAIVYKESEKVIGTCSLVEWSNEHQKAEIGYVLNRKFWGAGIATEALREVLSYSFGVLQLNRIEGGCDLDNIGSEKVMLKAGMTFEGVLRKNERIKGEFRDTKIFSILKSEFDSVSIHSSK</sequence>